<protein>
    <recommendedName>
        <fullName evidence="2">SecA Wing/Scaffold domain-containing protein</fullName>
    </recommendedName>
</protein>
<dbReference type="Gene3D" id="1.10.3060.10">
    <property type="entry name" value="Helical scaffold and wing domains of SecA"/>
    <property type="match status" value="1"/>
</dbReference>
<dbReference type="InterPro" id="IPR004027">
    <property type="entry name" value="SEC_C_motif"/>
</dbReference>
<dbReference type="GO" id="GO:0017038">
    <property type="term" value="P:protein import"/>
    <property type="evidence" value="ECO:0007669"/>
    <property type="project" value="InterPro"/>
</dbReference>
<dbReference type="Pfam" id="PF02810">
    <property type="entry name" value="SEC-C"/>
    <property type="match status" value="1"/>
</dbReference>
<gene>
    <name evidence="3" type="ORF">LCGC14_2485190</name>
</gene>
<comment type="caution">
    <text evidence="3">The sequence shown here is derived from an EMBL/GenBank/DDBJ whole genome shotgun (WGS) entry which is preliminary data.</text>
</comment>
<dbReference type="SUPFAM" id="SSF81886">
    <property type="entry name" value="Helical scaffold and wing domains of SecA"/>
    <property type="match status" value="1"/>
</dbReference>
<evidence type="ECO:0000313" key="3">
    <source>
        <dbReference type="EMBL" id="KKL17475.1"/>
    </source>
</evidence>
<keyword evidence="1" id="KW-0963">Cytoplasm</keyword>
<feature type="domain" description="SecA Wing/Scaffold" evidence="2">
    <location>
        <begin position="188"/>
        <end position="272"/>
    </location>
</feature>
<dbReference type="EMBL" id="LAZR01039244">
    <property type="protein sequence ID" value="KKL17475.1"/>
    <property type="molecule type" value="Genomic_DNA"/>
</dbReference>
<evidence type="ECO:0000256" key="1">
    <source>
        <dbReference type="ARBA" id="ARBA00022490"/>
    </source>
</evidence>
<reference evidence="3" key="1">
    <citation type="journal article" date="2015" name="Nature">
        <title>Complex archaea that bridge the gap between prokaryotes and eukaryotes.</title>
        <authorList>
            <person name="Spang A."/>
            <person name="Saw J.H."/>
            <person name="Jorgensen S.L."/>
            <person name="Zaremba-Niedzwiedzka K."/>
            <person name="Martijn J."/>
            <person name="Lind A.E."/>
            <person name="van Eijk R."/>
            <person name="Schleper C."/>
            <person name="Guy L."/>
            <person name="Ettema T.J."/>
        </authorList>
    </citation>
    <scope>NUCLEOTIDE SEQUENCE</scope>
</reference>
<sequence>MEQALTEGAAEHIESVDLSPIGRYLEGGFAPAALVEWALNKFGVAVPVEALPVNDIAAAEENLQAAVEAVYLRREIEYPCEYLLDITIGRAGADSAYALNAVCEWANRKYDAGWSPDQLTGKDPEAIRDDLVALAENFLADGRLAETVQGFLDGPGRNADADAVAQWARQRFDAQLPADQLADGDRRETLIRAGRGFLRRELTELERFVLLQIHDASWKDHLLAIDHLRGAVGLRGFAQQDPKIVYKKEGFKLFGEMLSSIRARVTDIIFRARMADAAEMQNVYQISSLVHDQMTAYDDLALDMAAQQAAAAPRKIETIIRDRPKVGRNAPCPCGSGKKYKKCCGRT</sequence>
<dbReference type="InterPro" id="IPR036266">
    <property type="entry name" value="SecA_Wing/Scaffold_sf"/>
</dbReference>
<proteinExistence type="predicted"/>
<organism evidence="3">
    <name type="scientific">marine sediment metagenome</name>
    <dbReference type="NCBI Taxonomy" id="412755"/>
    <lineage>
        <taxon>unclassified sequences</taxon>
        <taxon>metagenomes</taxon>
        <taxon>ecological metagenomes</taxon>
    </lineage>
</organism>
<dbReference type="Pfam" id="PF07516">
    <property type="entry name" value="SecA_SW"/>
    <property type="match status" value="1"/>
</dbReference>
<dbReference type="PANTHER" id="PTHR33747:SF1">
    <property type="entry name" value="ADENYLATE CYCLASE-ASSOCIATED CAP C-TERMINAL DOMAIN-CONTAINING PROTEIN"/>
    <property type="match status" value="1"/>
</dbReference>
<dbReference type="PANTHER" id="PTHR33747">
    <property type="entry name" value="UPF0225 PROTEIN SCO1677"/>
    <property type="match status" value="1"/>
</dbReference>
<dbReference type="GO" id="GO:0016020">
    <property type="term" value="C:membrane"/>
    <property type="evidence" value="ECO:0007669"/>
    <property type="project" value="InterPro"/>
</dbReference>
<dbReference type="InterPro" id="IPR011116">
    <property type="entry name" value="SecA_Wing/Scaffold"/>
</dbReference>
<name>A0A0F9B756_9ZZZZ</name>
<accession>A0A0F9B756</accession>
<evidence type="ECO:0000259" key="2">
    <source>
        <dbReference type="Pfam" id="PF07516"/>
    </source>
</evidence>
<dbReference type="AlphaFoldDB" id="A0A0F9B756"/>